<feature type="transmembrane region" description="Helical" evidence="6">
    <location>
        <begin position="1741"/>
        <end position="1765"/>
    </location>
</feature>
<evidence type="ECO:0000256" key="5">
    <source>
        <dbReference type="SAM" id="MobiDB-lite"/>
    </source>
</evidence>
<feature type="transmembrane region" description="Helical" evidence="6">
    <location>
        <begin position="1945"/>
        <end position="1964"/>
    </location>
</feature>
<reference evidence="8 9" key="1">
    <citation type="submission" date="2023-01" db="EMBL/GenBank/DDBJ databases">
        <title>Analysis of 21 Apiospora genomes using comparative genomics revels a genus with tremendous synthesis potential of carbohydrate active enzymes and secondary metabolites.</title>
        <authorList>
            <person name="Sorensen T."/>
        </authorList>
    </citation>
    <scope>NUCLEOTIDE SEQUENCE [LARGE SCALE GENOMIC DNA]</scope>
    <source>
        <strain evidence="8 9">CBS 20057</strain>
    </source>
</reference>
<dbReference type="Proteomes" id="UP001396898">
    <property type="component" value="Unassembled WGS sequence"/>
</dbReference>
<dbReference type="SMART" id="SM00320">
    <property type="entry name" value="WD40"/>
    <property type="match status" value="4"/>
</dbReference>
<dbReference type="Gene3D" id="3.90.1300.10">
    <property type="entry name" value="Amidase signature (AS) domain"/>
    <property type="match status" value="1"/>
</dbReference>
<dbReference type="InterPro" id="IPR001680">
    <property type="entry name" value="WD40_rpt"/>
</dbReference>
<feature type="transmembrane region" description="Helical" evidence="6">
    <location>
        <begin position="1653"/>
        <end position="1671"/>
    </location>
</feature>
<organism evidence="8 9">
    <name type="scientific">Apiospora marii</name>
    <dbReference type="NCBI Taxonomy" id="335849"/>
    <lineage>
        <taxon>Eukaryota</taxon>
        <taxon>Fungi</taxon>
        <taxon>Dikarya</taxon>
        <taxon>Ascomycota</taxon>
        <taxon>Pezizomycotina</taxon>
        <taxon>Sordariomycetes</taxon>
        <taxon>Xylariomycetidae</taxon>
        <taxon>Amphisphaeriales</taxon>
        <taxon>Apiosporaceae</taxon>
        <taxon>Apiospora</taxon>
    </lineage>
</organism>
<dbReference type="Pfam" id="PF24883">
    <property type="entry name" value="NPHP3_N"/>
    <property type="match status" value="1"/>
</dbReference>
<dbReference type="SUPFAM" id="SSF53474">
    <property type="entry name" value="alpha/beta-Hydrolases"/>
    <property type="match status" value="1"/>
</dbReference>
<dbReference type="InterPro" id="IPR020846">
    <property type="entry name" value="MFS_dom"/>
</dbReference>
<feature type="transmembrane region" description="Helical" evidence="6">
    <location>
        <begin position="1683"/>
        <end position="1701"/>
    </location>
</feature>
<dbReference type="InterPro" id="IPR023631">
    <property type="entry name" value="Amidase_dom"/>
</dbReference>
<comment type="subcellular location">
    <subcellularLocation>
        <location evidence="1">Membrane</location>
        <topology evidence="1">Multi-pass membrane protein</topology>
    </subcellularLocation>
</comment>
<dbReference type="Gene3D" id="2.130.10.10">
    <property type="entry name" value="YVTN repeat-like/Quinoprotein amine dehydrogenase"/>
    <property type="match status" value="3"/>
</dbReference>
<evidence type="ECO:0000313" key="9">
    <source>
        <dbReference type="Proteomes" id="UP001396898"/>
    </source>
</evidence>
<feature type="compositionally biased region" description="Polar residues" evidence="5">
    <location>
        <begin position="20"/>
        <end position="64"/>
    </location>
</feature>
<dbReference type="InterPro" id="IPR054471">
    <property type="entry name" value="GPIID_WHD"/>
</dbReference>
<dbReference type="PROSITE" id="PS50850">
    <property type="entry name" value="MFS"/>
    <property type="match status" value="1"/>
</dbReference>
<keyword evidence="6" id="KW-1133">Transmembrane helix</keyword>
<keyword evidence="6" id="KW-0472">Membrane</keyword>
<feature type="transmembrane region" description="Helical" evidence="6">
    <location>
        <begin position="1890"/>
        <end position="1910"/>
    </location>
</feature>
<dbReference type="EMBL" id="JAQQWI010000015">
    <property type="protein sequence ID" value="KAK8012581.1"/>
    <property type="molecule type" value="Genomic_DNA"/>
</dbReference>
<feature type="transmembrane region" description="Helical" evidence="6">
    <location>
        <begin position="1615"/>
        <end position="1638"/>
    </location>
</feature>
<feature type="region of interest" description="Disordered" evidence="5">
    <location>
        <begin position="1"/>
        <end position="67"/>
    </location>
</feature>
<keyword evidence="4" id="KW-0378">Hydrolase</keyword>
<dbReference type="PANTHER" id="PTHR46072">
    <property type="entry name" value="AMIDASE-RELATED-RELATED"/>
    <property type="match status" value="1"/>
</dbReference>
<dbReference type="Gene3D" id="3.40.50.1820">
    <property type="entry name" value="alpha/beta hydrolase"/>
    <property type="match status" value="1"/>
</dbReference>
<evidence type="ECO:0000256" key="3">
    <source>
        <dbReference type="ARBA" id="ARBA00022737"/>
    </source>
</evidence>
<dbReference type="Pfam" id="PF07690">
    <property type="entry name" value="MFS_1"/>
    <property type="match status" value="1"/>
</dbReference>
<sequence length="2429" mass="268197">MFRKLSTFRQKKSNRESLTRENSQFVSNVLATPSGSSSTLNVVNESRPSISSLPQGSAVTTRRASGSEPGPLGLNVVYTPENGHKADIVFIHGLGGTSRLTWSKHKNPDLFWPLTFLPLEPDICLARILTFGYNANLRKTGQISTSVLDFAKELLFDLKYGKDGQKGELHMGRVPLIFVVHSMGGLIIKEAYMQGQNDPEYESIIKAISAITFIATPHRGTHLAETLNRILQSSMITNSKQYVLELAKNSPTLQKLNEQFRHIAPKLDIISFYETEPTSIGLKNARVMVLEKDTSVLGYPGETSRALIADHHGVCKYDSPDDPNYIAVRNVIKSLVSKIIATSKSDGGNELSASIKPRKDTCDLQSALAIHEMPETDYIFHRDLWTEGTCEWVAQNATFAEWNLSIPTVPRILWLKGGPATGKSVLSSFIINTLVESGALCQYFFMRFGDPKKRSTSVLLRSLAYQLSRDLPEFSQQLEELVSEAIDLPNVSPRLLWERIFRSMLRNLESPSPIYWVIDGLDEAEDPQGVIRLLSDITFVQVPLRILFVGRVTPSITAAFQRLPEDLKCASIDIDVQQEDIRHFVQQELSMPGDNELRERVSNRVVQGAQGNFLWARLAINRLSRCHKQSQVEATLEDFPVGMEALFDRMATSIANLDSPEARDLAEKIVGYVSCSLRKLTVSGLSQALGEDESDILDLQSSIVELCSGFVTVDNGGDVSLIHQTAREYLMSDTPRPFRINPKIAHERLFLSCMACLRVHGLRAKVAKDQVSDFVEYASLYWSSHLLLAPIGSEDVAAELKGFMTSQSVLTWIHILSRSKQLRVLVQASKSISKYVAKLKMLHSSQEMEADFIIQQTLLESWAVDLLKIVGKFGPNLTRRPDSIYKAIPPFCPRNSAIFQQFGKVESRNLSVKGLNDWDDSLTRISLGFGAYTSSIRTAGNLIAILATPGNVSIFDSGTFEEISASPFKHGERVYSMELSASSATLVTYGYRTTRVWDISTGECRFTIANIESKPRPLTMLLTNHSKKLLVGFDDRHVRSLSLTEDSPGWQVYAELEEPELEGHFLNSANFMATNGDGSLFAVAYRGHPLSAWETEGPTHLGHCWRKRDELARGEVIDAVWNPTSPEVLGVYIEGVVFKWLPYEDLVNEIQVGASKIAISSDGNLFITGDVHGTVKVFNTSDLGLLYQLGCPDTVLGLAFSPDSRRFYDIRGYYASAWEPNVLLRLSEQADANFETASDSVSLVPSTIQTTQSSFRVDSITALAADHQGRYFGTGTEKGTVNIYDSEGRIIEEVHVSRGLLSIEHMAWSSDGKLLCFTNASKQLFVYSVAQELDHSPVTDKLFELSLRMASNGPILQVLFDPNSSHIVIHTQSRLHQVSVESSSISSSLELEATECRWTLHPQDSNLVIGFSPRVAYLVHCKHFSLKAYRYDLPDLPSDIPLPSKDHHQKVERVLASSDRRNILVQLHLRKPKWDGRTLLYFPLTAFSWTRSGDANDALPTKLVPLCIPSYISSDIALGLSFLSQNRLVYMSKNFAISTLRIAPGSDWSSAESSNPIQMHKATKARTNPATELFALPRDWIITPVDDMEAQEAHSDQDAVQVQVPYSAFSNAEKWCIVCIVSFAAWFSTVSSFIYYPALQLLSESLQVSVDKINLTITSYMAIATIAPTLVGDAADVMGRRPVYIVIFGIYIASNIAIALVKTYSALLGLRILQALAISGTFSVAYGVITDVASPAERGTFASAVSFASTIAPSIGPILGGALSYAAGWTWIFWFLAIASSVCLLLMVFMLPETSRRIVGNGSIRPPKHLRLPTPTLMRHWKEEEGGGCEPATVWEIPNPLKSLRILVRKDNATVILACGILYVIYTCVNASLSVLFIDIYGLNQWQAGLIYLPFGLGGTVSTFFSGPLLDNAYRKARARRGLPTNKASGDDLDSFPVEKARIGVIWVPMVLTTISVVTFGWVLQLRKNIAIPLFLQFVAGLSMQLDFSIYNTLLVDKNHRTPAAAQASSNIIRCTLAAIVIAFMQDMLDAMGIGWTFTFLGGMTWEELAADKRAATLEKIPESWRLSKHDLSDAKKQRDLTGPFICKFLTEGEIAITAQSTTQIASEIQAGHLSAVQVTTAFCKRAAIAHQINHCLHEIFFDQADERARQLDAYFAQHGKTCGLLHGVPVSLKDQFHVKGIDTTMGYVGWIGSNLGIKHPEQAHRLESQITTELLTLGAVLYCKTSLPQTLLFGETKNNIIGQTLNPLNQHLPCGGSSGGEGAIQALGGSTLGVGTDIGGSVRIPAAFNGVFALKPTPERVSYREVANANPAQNTYRSTVGFLSTSLDGLKLIFGSVLSTEPWLRDPAVVPMPFRKQVVEDLLSRVETDGSAKASTRPLKLGVLWTDGQVGPHPPVTRGLHMVVDAVKRRDTRHAISRLLIRGNAWVY</sequence>
<feature type="transmembrane region" description="Helical" evidence="6">
    <location>
        <begin position="1771"/>
        <end position="1791"/>
    </location>
</feature>
<dbReference type="Gene3D" id="3.40.50.300">
    <property type="entry name" value="P-loop containing nucleotide triphosphate hydrolases"/>
    <property type="match status" value="1"/>
</dbReference>
<gene>
    <name evidence="8" type="ORF">PG991_009956</name>
</gene>
<feature type="transmembrane region" description="Helical" evidence="6">
    <location>
        <begin position="1707"/>
        <end position="1729"/>
    </location>
</feature>
<keyword evidence="6" id="KW-0812">Transmembrane</keyword>
<feature type="transmembrane region" description="Helical" evidence="6">
    <location>
        <begin position="1503"/>
        <end position="1523"/>
    </location>
</feature>
<dbReference type="InterPro" id="IPR036259">
    <property type="entry name" value="MFS_trans_sf"/>
</dbReference>
<dbReference type="InterPro" id="IPR011701">
    <property type="entry name" value="MFS"/>
</dbReference>
<feature type="transmembrane region" description="Helical" evidence="6">
    <location>
        <begin position="1970"/>
        <end position="1991"/>
    </location>
</feature>
<feature type="domain" description="Major facilitator superfamily (MFS) profile" evidence="7">
    <location>
        <begin position="1617"/>
        <end position="2054"/>
    </location>
</feature>
<dbReference type="SUPFAM" id="SSF50998">
    <property type="entry name" value="Quinoprotein alcohol dehydrogenase-like"/>
    <property type="match status" value="1"/>
</dbReference>
<dbReference type="SUPFAM" id="SSF103473">
    <property type="entry name" value="MFS general substrate transporter"/>
    <property type="match status" value="1"/>
</dbReference>
<comment type="similarity">
    <text evidence="2">Belongs to the amidase family.</text>
</comment>
<evidence type="ECO:0000313" key="8">
    <source>
        <dbReference type="EMBL" id="KAK8012581.1"/>
    </source>
</evidence>
<dbReference type="Pfam" id="PF22939">
    <property type="entry name" value="WHD_GPIID"/>
    <property type="match status" value="1"/>
</dbReference>
<dbReference type="SUPFAM" id="SSF52540">
    <property type="entry name" value="P-loop containing nucleoside triphosphate hydrolases"/>
    <property type="match status" value="1"/>
</dbReference>
<evidence type="ECO:0000259" key="7">
    <source>
        <dbReference type="PROSITE" id="PS50850"/>
    </source>
</evidence>
<dbReference type="InterPro" id="IPR056884">
    <property type="entry name" value="NPHP3-like_N"/>
</dbReference>
<dbReference type="InterPro" id="IPR015943">
    <property type="entry name" value="WD40/YVTN_repeat-like_dom_sf"/>
</dbReference>
<keyword evidence="9" id="KW-1185">Reference proteome</keyword>
<evidence type="ECO:0000256" key="2">
    <source>
        <dbReference type="ARBA" id="ARBA00009199"/>
    </source>
</evidence>
<evidence type="ECO:0000256" key="4">
    <source>
        <dbReference type="ARBA" id="ARBA00022801"/>
    </source>
</evidence>
<comment type="caution">
    <text evidence="8">The sequence shown here is derived from an EMBL/GenBank/DDBJ whole genome shotgun (WGS) entry which is preliminary data.</text>
</comment>
<dbReference type="Pfam" id="PF01425">
    <property type="entry name" value="Amidase"/>
    <property type="match status" value="1"/>
</dbReference>
<name>A0ABR1RH41_9PEZI</name>
<accession>A0ABR1RH41</accession>
<feature type="transmembrane region" description="Helical" evidence="6">
    <location>
        <begin position="1855"/>
        <end position="1878"/>
    </location>
</feature>
<keyword evidence="3" id="KW-0677">Repeat</keyword>
<dbReference type="InterPro" id="IPR029058">
    <property type="entry name" value="AB_hydrolase_fold"/>
</dbReference>
<dbReference type="PANTHER" id="PTHR46072:SF8">
    <property type="entry name" value="AMIDASE DOMAIN-CONTAINING PROTEIN"/>
    <property type="match status" value="1"/>
</dbReference>
<dbReference type="InterPro" id="IPR027417">
    <property type="entry name" value="P-loop_NTPase"/>
</dbReference>
<evidence type="ECO:0000256" key="6">
    <source>
        <dbReference type="SAM" id="Phobius"/>
    </source>
</evidence>
<dbReference type="InterPro" id="IPR011047">
    <property type="entry name" value="Quinoprotein_ADH-like_sf"/>
</dbReference>
<proteinExistence type="inferred from homology"/>
<dbReference type="SUPFAM" id="SSF75304">
    <property type="entry name" value="Amidase signature (AS) enzymes"/>
    <property type="match status" value="1"/>
</dbReference>
<evidence type="ECO:0000256" key="1">
    <source>
        <dbReference type="ARBA" id="ARBA00004141"/>
    </source>
</evidence>
<dbReference type="InterPro" id="IPR036928">
    <property type="entry name" value="AS_sf"/>
</dbReference>
<dbReference type="Gene3D" id="1.20.1250.20">
    <property type="entry name" value="MFS general substrate transporter like domains"/>
    <property type="match status" value="1"/>
</dbReference>
<protein>
    <submittedName>
        <fullName evidence="8">NACHT and WD domain-containing protein</fullName>
    </submittedName>
</protein>